<organism evidence="3 4">
    <name type="scientific">Streptomyces niveus</name>
    <name type="common">Streptomyces spheroides</name>
    <dbReference type="NCBI Taxonomy" id="193462"/>
    <lineage>
        <taxon>Bacteria</taxon>
        <taxon>Bacillati</taxon>
        <taxon>Actinomycetota</taxon>
        <taxon>Actinomycetes</taxon>
        <taxon>Kitasatosporales</taxon>
        <taxon>Streptomycetaceae</taxon>
        <taxon>Streptomyces</taxon>
    </lineage>
</organism>
<gene>
    <name evidence="3" type="ORF">BBN63_25340</name>
</gene>
<evidence type="ECO:0000256" key="2">
    <source>
        <dbReference type="SAM" id="Phobius"/>
    </source>
</evidence>
<feature type="transmembrane region" description="Helical" evidence="2">
    <location>
        <begin position="127"/>
        <end position="146"/>
    </location>
</feature>
<keyword evidence="2" id="KW-1133">Transmembrane helix</keyword>
<dbReference type="KEGG" id="snw:BBN63_25340"/>
<feature type="transmembrane region" description="Helical" evidence="2">
    <location>
        <begin position="102"/>
        <end position="121"/>
    </location>
</feature>
<evidence type="ECO:0000313" key="3">
    <source>
        <dbReference type="EMBL" id="AQU69011.1"/>
    </source>
</evidence>
<reference evidence="3 4" key="1">
    <citation type="submission" date="2016-11" db="EMBL/GenBank/DDBJ databases">
        <title>Complete genome sequence of Streptomyces niveus SCSIO 3406.</title>
        <authorList>
            <person name="Zhu Q."/>
            <person name="Cheng W."/>
            <person name="Song Y."/>
            <person name="Li Q."/>
            <person name="Ju J."/>
        </authorList>
    </citation>
    <scope>NUCLEOTIDE SEQUENCE [LARGE SCALE GENOMIC DNA]</scope>
    <source>
        <strain evidence="3 4">SCSIO 3406</strain>
    </source>
</reference>
<keyword evidence="4" id="KW-1185">Reference proteome</keyword>
<feature type="compositionally biased region" description="Low complexity" evidence="1">
    <location>
        <begin position="30"/>
        <end position="47"/>
    </location>
</feature>
<proteinExistence type="predicted"/>
<feature type="region of interest" description="Disordered" evidence="1">
    <location>
        <begin position="1"/>
        <end position="94"/>
    </location>
</feature>
<keyword evidence="2" id="KW-0472">Membrane</keyword>
<feature type="compositionally biased region" description="Acidic residues" evidence="1">
    <location>
        <begin position="1"/>
        <end position="11"/>
    </location>
</feature>
<keyword evidence="2" id="KW-0812">Transmembrane</keyword>
<dbReference type="Proteomes" id="UP000189677">
    <property type="component" value="Chromosome"/>
</dbReference>
<dbReference type="AlphaFoldDB" id="A0A1U9QYV5"/>
<feature type="compositionally biased region" description="Low complexity" evidence="1">
    <location>
        <begin position="74"/>
        <end position="83"/>
    </location>
</feature>
<protein>
    <submittedName>
        <fullName evidence="3">Uncharacterized protein</fullName>
    </submittedName>
</protein>
<dbReference type="EMBL" id="CP018047">
    <property type="protein sequence ID" value="AQU69011.1"/>
    <property type="molecule type" value="Genomic_DNA"/>
</dbReference>
<evidence type="ECO:0000313" key="4">
    <source>
        <dbReference type="Proteomes" id="UP000189677"/>
    </source>
</evidence>
<accession>A0A1U9QYV5</accession>
<evidence type="ECO:0000256" key="1">
    <source>
        <dbReference type="SAM" id="MobiDB-lite"/>
    </source>
</evidence>
<name>A0A1U9QYV5_STRNV</name>
<feature type="compositionally biased region" description="Basic and acidic residues" evidence="1">
    <location>
        <begin position="13"/>
        <end position="27"/>
    </location>
</feature>
<sequence length="174" mass="17970">MSASDQEEVTETPESRPESKREPKPEAEAESGAEGATGAEAPKGTETSAGDRESLPETGPATGPDTSAEDPDTGPDTGVGDPADAGHDDTALTPRQARRIRVTVASVLLVAMAALLAVRLANRSSVLVVGVYGLAMILCGVVIELSRHGRTRLATWVLGFGLAATLATDWLLLP</sequence>
<dbReference type="RefSeq" id="WP_237285750.1">
    <property type="nucleotide sequence ID" value="NZ_CP018047.1"/>
</dbReference>
<feature type="transmembrane region" description="Helical" evidence="2">
    <location>
        <begin position="153"/>
        <end position="173"/>
    </location>
</feature>